<dbReference type="OrthoDB" id="147058at2157"/>
<dbReference type="InterPro" id="IPR051784">
    <property type="entry name" value="Nod_factor_ABC_transporter"/>
</dbReference>
<evidence type="ECO:0000256" key="5">
    <source>
        <dbReference type="SAM" id="MobiDB-lite"/>
    </source>
</evidence>
<feature type="transmembrane region" description="Helical" evidence="6">
    <location>
        <begin position="82"/>
        <end position="106"/>
    </location>
</feature>
<dbReference type="InterPro" id="IPR013525">
    <property type="entry name" value="ABC2_TM"/>
</dbReference>
<accession>A0A1H1FYE8</accession>
<evidence type="ECO:0000256" key="4">
    <source>
        <dbReference type="ARBA" id="ARBA00023136"/>
    </source>
</evidence>
<dbReference type="Pfam" id="PF01061">
    <property type="entry name" value="ABC2_membrane"/>
    <property type="match status" value="1"/>
</dbReference>
<feature type="domain" description="ABC transmembrane type-2" evidence="7">
    <location>
        <begin position="51"/>
        <end position="278"/>
    </location>
</feature>
<dbReference type="InterPro" id="IPR047817">
    <property type="entry name" value="ABC2_TM_bact-type"/>
</dbReference>
<dbReference type="GO" id="GO:0043190">
    <property type="term" value="C:ATP-binding cassette (ABC) transporter complex"/>
    <property type="evidence" value="ECO:0007669"/>
    <property type="project" value="InterPro"/>
</dbReference>
<dbReference type="PROSITE" id="PS51012">
    <property type="entry name" value="ABC_TM2"/>
    <property type="match status" value="1"/>
</dbReference>
<dbReference type="Proteomes" id="UP000199289">
    <property type="component" value="Unassembled WGS sequence"/>
</dbReference>
<dbReference type="Proteomes" id="UP000255421">
    <property type="component" value="Unassembled WGS sequence"/>
</dbReference>
<evidence type="ECO:0000313" key="10">
    <source>
        <dbReference type="Proteomes" id="UP000199289"/>
    </source>
</evidence>
<evidence type="ECO:0000313" key="11">
    <source>
        <dbReference type="Proteomes" id="UP000255421"/>
    </source>
</evidence>
<keyword evidence="11" id="KW-1185">Reference proteome</keyword>
<reference evidence="8 11" key="3">
    <citation type="submission" date="2018-07" db="EMBL/GenBank/DDBJ databases">
        <title>Genome sequence of extremly halophilic archaeon Halopelagius longus strain BC12-B1.</title>
        <authorList>
            <person name="Zhang X."/>
        </authorList>
    </citation>
    <scope>NUCLEOTIDE SEQUENCE [LARGE SCALE GENOMIC DNA]</scope>
    <source>
        <strain evidence="8 11">BC12-B1</strain>
    </source>
</reference>
<dbReference type="EMBL" id="QQST01000003">
    <property type="protein sequence ID" value="RDI69953.1"/>
    <property type="molecule type" value="Genomic_DNA"/>
</dbReference>
<feature type="transmembrane region" description="Helical" evidence="6">
    <location>
        <begin position="253"/>
        <end position="272"/>
    </location>
</feature>
<feature type="transmembrane region" description="Helical" evidence="6">
    <location>
        <begin position="162"/>
        <end position="184"/>
    </location>
</feature>
<evidence type="ECO:0000313" key="8">
    <source>
        <dbReference type="EMBL" id="RDI69953.1"/>
    </source>
</evidence>
<protein>
    <submittedName>
        <fullName evidence="8">ABC transporter permease</fullName>
    </submittedName>
    <submittedName>
        <fullName evidence="9">ABC-2 type transport system permease protein</fullName>
    </submittedName>
</protein>
<reference evidence="9" key="1">
    <citation type="submission" date="2016-10" db="EMBL/GenBank/DDBJ databases">
        <authorList>
            <person name="de Groot N.N."/>
        </authorList>
    </citation>
    <scope>NUCLEOTIDE SEQUENCE [LARGE SCALE GENOMIC DNA]</scope>
    <source>
        <strain evidence="9">CGMCC 1.12397</strain>
    </source>
</reference>
<organism evidence="9 10">
    <name type="scientific">Halopelagius longus</name>
    <dbReference type="NCBI Taxonomy" id="1236180"/>
    <lineage>
        <taxon>Archaea</taxon>
        <taxon>Methanobacteriati</taxon>
        <taxon>Methanobacteriota</taxon>
        <taxon>Stenosarchaea group</taxon>
        <taxon>Halobacteria</taxon>
        <taxon>Halobacteriales</taxon>
        <taxon>Haloferacaceae</taxon>
    </lineage>
</organism>
<name>A0A1H1FYE8_9EURY</name>
<proteinExistence type="predicted"/>
<dbReference type="AlphaFoldDB" id="A0A1H1FYE8"/>
<dbReference type="PIRSF" id="PIRSF006648">
    <property type="entry name" value="DrrB"/>
    <property type="match status" value="1"/>
</dbReference>
<feature type="transmembrane region" description="Helical" evidence="6">
    <location>
        <begin position="53"/>
        <end position="76"/>
    </location>
</feature>
<evidence type="ECO:0000256" key="6">
    <source>
        <dbReference type="SAM" id="Phobius"/>
    </source>
</evidence>
<feature type="transmembrane region" description="Helical" evidence="6">
    <location>
        <begin position="127"/>
        <end position="156"/>
    </location>
</feature>
<gene>
    <name evidence="8" type="ORF">DWB78_17570</name>
    <name evidence="9" type="ORF">SAMN05216278_3399</name>
</gene>
<dbReference type="PANTHER" id="PTHR43229">
    <property type="entry name" value="NODULATION PROTEIN J"/>
    <property type="match status" value="1"/>
</dbReference>
<evidence type="ECO:0000256" key="2">
    <source>
        <dbReference type="ARBA" id="ARBA00022692"/>
    </source>
</evidence>
<keyword evidence="4 6" id="KW-0472">Membrane</keyword>
<evidence type="ECO:0000256" key="3">
    <source>
        <dbReference type="ARBA" id="ARBA00022989"/>
    </source>
</evidence>
<dbReference type="InterPro" id="IPR000412">
    <property type="entry name" value="ABC_2_transport"/>
</dbReference>
<keyword evidence="3 6" id="KW-1133">Transmembrane helix</keyword>
<dbReference type="RefSeq" id="WP_092538900.1">
    <property type="nucleotide sequence ID" value="NZ_FNKQ01000005.1"/>
</dbReference>
<reference evidence="10" key="2">
    <citation type="submission" date="2016-10" db="EMBL/GenBank/DDBJ databases">
        <authorList>
            <person name="Varghese N."/>
            <person name="Submissions S."/>
        </authorList>
    </citation>
    <scope>NUCLEOTIDE SEQUENCE [LARGE SCALE GENOMIC DNA]</scope>
    <source>
        <strain evidence="10">CGMCC 1.12397</strain>
    </source>
</reference>
<dbReference type="EMBL" id="FNKQ01000005">
    <property type="protein sequence ID" value="SDR05945.1"/>
    <property type="molecule type" value="Genomic_DNA"/>
</dbReference>
<evidence type="ECO:0000259" key="7">
    <source>
        <dbReference type="PROSITE" id="PS51012"/>
    </source>
</evidence>
<evidence type="ECO:0000313" key="9">
    <source>
        <dbReference type="EMBL" id="SDR05945.1"/>
    </source>
</evidence>
<evidence type="ECO:0000256" key="1">
    <source>
        <dbReference type="ARBA" id="ARBA00004141"/>
    </source>
</evidence>
<dbReference type="GO" id="GO:0140359">
    <property type="term" value="F:ABC-type transporter activity"/>
    <property type="evidence" value="ECO:0007669"/>
    <property type="project" value="InterPro"/>
</dbReference>
<keyword evidence="2 6" id="KW-0812">Transmembrane</keyword>
<comment type="subcellular location">
    <subcellularLocation>
        <location evidence="1">Membrane</location>
        <topology evidence="1">Multi-pass membrane protein</topology>
    </subcellularLocation>
</comment>
<feature type="region of interest" description="Disordered" evidence="5">
    <location>
        <begin position="1"/>
        <end position="26"/>
    </location>
</feature>
<dbReference type="PANTHER" id="PTHR43229:SF2">
    <property type="entry name" value="NODULATION PROTEIN J"/>
    <property type="match status" value="1"/>
</dbReference>
<sequence>MSAGTEDSLLPAEDGFDGALSRSERPPRAGAVSASLTLGWRALLKIKHVPFQLFDVTAFPIMFTLSFTYLFGGALAGSPQEYIQFLLPGILVQTIVFITVYTGFGLNTDLDNGLFDRFQSLPIWQPAPIVGALLGDVVRYCIAAFVVVGLGVALGFRPGAGVLGILLGLALVLVFAFSLSWIWILVGLSVEKPESVMTMSFVLLFPLTFVSNIFVDPATMPPWLQTVVALNPVTHLVDATRGFMHGGVAFADVVWVFAASAIIVAVFAPLSMRKYRQER</sequence>